<keyword evidence="2" id="KW-1185">Reference proteome</keyword>
<gene>
    <name evidence="1" type="ORF">HOO65_080099</name>
</gene>
<dbReference type="GeneID" id="98120836"/>
<proteinExistence type="predicted"/>
<protein>
    <submittedName>
        <fullName evidence="1">1-phosphatidylinositol phosphodiesterase</fullName>
    </submittedName>
</protein>
<sequence length="153" mass="16938">MPTTIPTLGQARGKVLILQDFKTAARYGIPWNSKTVSSYSNQLAAGRILLPWYWSRVQAHISRSPPKIFDKLRITHTSVSFGVKPINMAAENNGDPGMNRHLGEYLLFEKGDSCGIVAMDFPNDGLVQAIVKLNYQHLVPTFVTGGYGYELPS</sequence>
<accession>A0ABR4MA52</accession>
<dbReference type="InterPro" id="IPR017946">
    <property type="entry name" value="PLC-like_Pdiesterase_TIM-brl"/>
</dbReference>
<reference evidence="1 2" key="1">
    <citation type="submission" date="2020-05" db="EMBL/GenBank/DDBJ databases">
        <title>Ceratocystis lukuohia genome.</title>
        <authorList>
            <person name="Harrington T.C."/>
            <person name="Kim K."/>
            <person name="Mayers C.G."/>
        </authorList>
    </citation>
    <scope>NUCLEOTIDE SEQUENCE [LARGE SCALE GENOMIC DNA]</scope>
    <source>
        <strain evidence="1 2">C4212</strain>
    </source>
</reference>
<dbReference type="RefSeq" id="XP_070856330.1">
    <property type="nucleotide sequence ID" value="XM_071001438.1"/>
</dbReference>
<organism evidence="1 2">
    <name type="scientific">Ceratocystis lukuohia</name>
    <dbReference type="NCBI Taxonomy" id="2019550"/>
    <lineage>
        <taxon>Eukaryota</taxon>
        <taxon>Fungi</taxon>
        <taxon>Dikarya</taxon>
        <taxon>Ascomycota</taxon>
        <taxon>Pezizomycotina</taxon>
        <taxon>Sordariomycetes</taxon>
        <taxon>Hypocreomycetidae</taxon>
        <taxon>Microascales</taxon>
        <taxon>Ceratocystidaceae</taxon>
        <taxon>Ceratocystis</taxon>
    </lineage>
</organism>
<dbReference type="SUPFAM" id="SSF51695">
    <property type="entry name" value="PLC-like phosphodiesterases"/>
    <property type="match status" value="1"/>
</dbReference>
<dbReference type="EMBL" id="JABSNW010000008">
    <property type="protein sequence ID" value="KAL2885149.1"/>
    <property type="molecule type" value="Genomic_DNA"/>
</dbReference>
<comment type="caution">
    <text evidence="1">The sequence shown here is derived from an EMBL/GenBank/DDBJ whole genome shotgun (WGS) entry which is preliminary data.</text>
</comment>
<evidence type="ECO:0000313" key="2">
    <source>
        <dbReference type="Proteomes" id="UP001610728"/>
    </source>
</evidence>
<name>A0ABR4MA52_9PEZI</name>
<evidence type="ECO:0000313" key="1">
    <source>
        <dbReference type="EMBL" id="KAL2885149.1"/>
    </source>
</evidence>
<dbReference type="Proteomes" id="UP001610728">
    <property type="component" value="Unassembled WGS sequence"/>
</dbReference>
<dbReference type="Gene3D" id="3.20.20.190">
    <property type="entry name" value="Phosphatidylinositol (PI) phosphodiesterase"/>
    <property type="match status" value="1"/>
</dbReference>